<name>A0A5N6BZS1_9ACTN</name>
<evidence type="ECO:0000256" key="1">
    <source>
        <dbReference type="SAM" id="MobiDB-lite"/>
    </source>
</evidence>
<dbReference type="Pfam" id="PF08666">
    <property type="entry name" value="SAF"/>
    <property type="match status" value="1"/>
</dbReference>
<feature type="region of interest" description="Disordered" evidence="1">
    <location>
        <begin position="1"/>
        <end position="22"/>
    </location>
</feature>
<protein>
    <recommendedName>
        <fullName evidence="2">SAF domain-containing protein</fullName>
    </recommendedName>
</protein>
<evidence type="ECO:0000313" key="3">
    <source>
        <dbReference type="EMBL" id="KAB8185987.1"/>
    </source>
</evidence>
<reference evidence="3 4" key="1">
    <citation type="submission" date="2019-10" db="EMBL/GenBank/DDBJ databases">
        <title>Nonomuraea sp. nov., isolated from Phyllanthus amarus.</title>
        <authorList>
            <person name="Klykleung N."/>
            <person name="Tanasupawat S."/>
        </authorList>
    </citation>
    <scope>NUCLEOTIDE SEQUENCE [LARGE SCALE GENOMIC DNA]</scope>
    <source>
        <strain evidence="3 4">CR1-09</strain>
    </source>
</reference>
<sequence length="217" mass="22261">MLQRSMPSREAGRANTPVRPLPSRRSPVMLAVSVALTALGALISWQVYGIAGHRTPVLVMARDVPIGEQLQAQDLRTVALGLDSGVRAVEATDKSAVIGRRAAVDLKAGSLLAPAHLTGTLVPAPGQVVVPVALKPSQLPARGIQPGDRVVAAAVVPAISNGQGAPADHQARVDRVGEPDADGLIVVDLVVPAGEGSALARQAADGKIALILQSRAR</sequence>
<comment type="caution">
    <text evidence="3">The sequence shown here is derived from an EMBL/GenBank/DDBJ whole genome shotgun (WGS) entry which is preliminary data.</text>
</comment>
<keyword evidence="4" id="KW-1185">Reference proteome</keyword>
<evidence type="ECO:0000313" key="4">
    <source>
        <dbReference type="Proteomes" id="UP000313066"/>
    </source>
</evidence>
<proteinExistence type="predicted"/>
<dbReference type="InterPro" id="IPR013974">
    <property type="entry name" value="SAF"/>
</dbReference>
<dbReference type="AlphaFoldDB" id="A0A5N6BZS1"/>
<feature type="domain" description="SAF" evidence="2">
    <location>
        <begin position="55"/>
        <end position="118"/>
    </location>
</feature>
<evidence type="ECO:0000259" key="2">
    <source>
        <dbReference type="SMART" id="SM00858"/>
    </source>
</evidence>
<dbReference type="EMBL" id="VDMA02000004">
    <property type="protein sequence ID" value="KAB8185987.1"/>
    <property type="molecule type" value="Genomic_DNA"/>
</dbReference>
<dbReference type="Proteomes" id="UP000313066">
    <property type="component" value="Unassembled WGS sequence"/>
</dbReference>
<dbReference type="SMART" id="SM00858">
    <property type="entry name" value="SAF"/>
    <property type="match status" value="1"/>
</dbReference>
<dbReference type="CDD" id="cd11614">
    <property type="entry name" value="SAF_CpaB_FlgA_like"/>
    <property type="match status" value="1"/>
</dbReference>
<gene>
    <name evidence="3" type="ORF">FH610_009525</name>
</gene>
<organism evidence="3 4">
    <name type="scientific">Microbispora catharanthi</name>
    <dbReference type="NCBI Taxonomy" id="1712871"/>
    <lineage>
        <taxon>Bacteria</taxon>
        <taxon>Bacillati</taxon>
        <taxon>Actinomycetota</taxon>
        <taxon>Actinomycetes</taxon>
        <taxon>Streptosporangiales</taxon>
        <taxon>Streptosporangiaceae</taxon>
        <taxon>Microbispora</taxon>
    </lineage>
</organism>
<accession>A0A5N6BZS1</accession>